<dbReference type="RefSeq" id="WP_114451002.1">
    <property type="nucleotide sequence ID" value="NZ_QPJC01000001.1"/>
</dbReference>
<evidence type="ECO:0000313" key="2">
    <source>
        <dbReference type="Proteomes" id="UP000253495"/>
    </source>
</evidence>
<name>A0A368W3T3_9ACTN</name>
<protein>
    <submittedName>
        <fullName evidence="1">Uncharacterized protein</fullName>
    </submittedName>
</protein>
<accession>A0A368W3T3</accession>
<organism evidence="1 2">
    <name type="scientific">Halopolyspora algeriensis</name>
    <dbReference type="NCBI Taxonomy" id="1500506"/>
    <lineage>
        <taxon>Bacteria</taxon>
        <taxon>Bacillati</taxon>
        <taxon>Actinomycetota</taxon>
        <taxon>Actinomycetes</taxon>
        <taxon>Actinomycetes incertae sedis</taxon>
        <taxon>Halopolyspora</taxon>
    </lineage>
</organism>
<keyword evidence="2" id="KW-1185">Reference proteome</keyword>
<dbReference type="Proteomes" id="UP000253495">
    <property type="component" value="Unassembled WGS sequence"/>
</dbReference>
<proteinExistence type="predicted"/>
<dbReference type="AlphaFoldDB" id="A0A368W3T3"/>
<gene>
    <name evidence="1" type="ORF">DFQ14_10166</name>
</gene>
<reference evidence="1 2" key="1">
    <citation type="submission" date="2018-07" db="EMBL/GenBank/DDBJ databases">
        <title>Genomic Encyclopedia of Type Strains, Phase III (KMG-III): the genomes of soil and plant-associated and newly described type strains.</title>
        <authorList>
            <person name="Whitman W."/>
        </authorList>
    </citation>
    <scope>NUCLEOTIDE SEQUENCE [LARGE SCALE GENOMIC DNA]</scope>
    <source>
        <strain evidence="1 2">CECT 8575</strain>
    </source>
</reference>
<dbReference type="EMBL" id="QPJC01000001">
    <property type="protein sequence ID" value="RCW46730.1"/>
    <property type="molecule type" value="Genomic_DNA"/>
</dbReference>
<evidence type="ECO:0000313" key="1">
    <source>
        <dbReference type="EMBL" id="RCW46730.1"/>
    </source>
</evidence>
<sequence>MGQPGGPSYDGDAMEAVARDTEALGAAFEKAQKPVKADKATADCFGLLGGETMVGAVFENTRDELVDSLGKAKQHVQALAEGARNSFAEMDTRDAAESQSLGRLQGEM</sequence>
<comment type="caution">
    <text evidence="1">The sequence shown here is derived from an EMBL/GenBank/DDBJ whole genome shotgun (WGS) entry which is preliminary data.</text>
</comment>